<feature type="region of interest" description="Disordered" evidence="1">
    <location>
        <begin position="1"/>
        <end position="21"/>
    </location>
</feature>
<gene>
    <name evidence="3" type="ORF">BLA23254_01269</name>
</gene>
<evidence type="ECO:0000313" key="3">
    <source>
        <dbReference type="EMBL" id="VWB29753.1"/>
    </source>
</evidence>
<sequence length="276" mass="30296">MSTQRRTTIKRRPAKSAVPGHGTATAMIEKGWQGFVASLRHPLVLLLVGFVLTNGLALRITNKLDEDRRHNDAVIRDHDQLRSSIDDLAASFDLYASASKHAMLALQSSSSDATLLQANRDYQAAYATWVQHRAIDTVSINQRLVGGSSGHVIIKIGDLVQLGTELLDNCVQSHFNDVSGIRVDKSADLRCSTSAPLPDFTIQSRLIALRLCMNYFTRSIRPHPRFDLGSEAGQNAMTELLLTGIDAICSPEKLVGIKMPLRDFPRNSRADPKLAG</sequence>
<keyword evidence="2" id="KW-1133">Transmembrane helix</keyword>
<organism evidence="3 4">
    <name type="scientific">Burkholderia lata (strain ATCC 17760 / DSM 23089 / LMG 22485 / NCIMB 9086 / R18194 / 383)</name>
    <dbReference type="NCBI Taxonomy" id="482957"/>
    <lineage>
        <taxon>Bacteria</taxon>
        <taxon>Pseudomonadati</taxon>
        <taxon>Pseudomonadota</taxon>
        <taxon>Betaproteobacteria</taxon>
        <taxon>Burkholderiales</taxon>
        <taxon>Burkholderiaceae</taxon>
        <taxon>Burkholderia</taxon>
        <taxon>Burkholderia cepacia complex</taxon>
    </lineage>
</organism>
<accession>A0A6P2IFU4</accession>
<proteinExistence type="predicted"/>
<evidence type="ECO:0000256" key="1">
    <source>
        <dbReference type="SAM" id="MobiDB-lite"/>
    </source>
</evidence>
<evidence type="ECO:0000256" key="2">
    <source>
        <dbReference type="SAM" id="Phobius"/>
    </source>
</evidence>
<reference evidence="3 4" key="1">
    <citation type="submission" date="2019-09" db="EMBL/GenBank/DDBJ databases">
        <authorList>
            <person name="Depoorter E."/>
        </authorList>
    </citation>
    <scope>NUCLEOTIDE SEQUENCE [LARGE SCALE GENOMIC DNA]</scope>
    <source>
        <strain evidence="3">LMG 23254</strain>
    </source>
</reference>
<dbReference type="EMBL" id="CABVPW010000005">
    <property type="protein sequence ID" value="VWB29753.1"/>
    <property type="molecule type" value="Genomic_DNA"/>
</dbReference>
<keyword evidence="2" id="KW-0472">Membrane</keyword>
<protein>
    <submittedName>
        <fullName evidence="3">Uncharacterized protein</fullName>
    </submittedName>
</protein>
<dbReference type="AlphaFoldDB" id="A0A6P2IFU4"/>
<evidence type="ECO:0000313" key="4">
    <source>
        <dbReference type="Proteomes" id="UP000494218"/>
    </source>
</evidence>
<keyword evidence="2" id="KW-0812">Transmembrane</keyword>
<feature type="transmembrane region" description="Helical" evidence="2">
    <location>
        <begin position="43"/>
        <end position="61"/>
    </location>
</feature>
<name>A0A6P2IFU4_BURL3</name>
<dbReference type="Proteomes" id="UP000494218">
    <property type="component" value="Unassembled WGS sequence"/>
</dbReference>